<keyword evidence="4" id="KW-1185">Reference proteome</keyword>
<proteinExistence type="predicted"/>
<evidence type="ECO:0000313" key="3">
    <source>
        <dbReference type="EMBL" id="MEW9921270.1"/>
    </source>
</evidence>
<name>A0ABV3RQN1_9RHOB</name>
<dbReference type="Proteomes" id="UP001556098">
    <property type="component" value="Unassembled WGS sequence"/>
</dbReference>
<dbReference type="EMBL" id="JBFNXX010000014">
    <property type="protein sequence ID" value="MEW9921270.1"/>
    <property type="molecule type" value="Genomic_DNA"/>
</dbReference>
<organism evidence="3 4">
    <name type="scientific">Sulfitobacter sediminis</name>
    <dbReference type="NCBI Taxonomy" id="3234186"/>
    <lineage>
        <taxon>Bacteria</taxon>
        <taxon>Pseudomonadati</taxon>
        <taxon>Pseudomonadota</taxon>
        <taxon>Alphaproteobacteria</taxon>
        <taxon>Rhodobacterales</taxon>
        <taxon>Roseobacteraceae</taxon>
        <taxon>Sulfitobacter</taxon>
    </lineage>
</organism>
<feature type="region of interest" description="Disordered" evidence="1">
    <location>
        <begin position="90"/>
        <end position="110"/>
    </location>
</feature>
<feature type="compositionally biased region" description="Basic and acidic residues" evidence="1">
    <location>
        <begin position="90"/>
        <end position="99"/>
    </location>
</feature>
<dbReference type="InterPro" id="IPR032874">
    <property type="entry name" value="DDE_dom"/>
</dbReference>
<evidence type="ECO:0000259" key="2">
    <source>
        <dbReference type="Pfam" id="PF13610"/>
    </source>
</evidence>
<evidence type="ECO:0000256" key="1">
    <source>
        <dbReference type="SAM" id="MobiDB-lite"/>
    </source>
</evidence>
<feature type="domain" description="DDE" evidence="2">
    <location>
        <begin position="2"/>
        <end position="85"/>
    </location>
</feature>
<gene>
    <name evidence="3" type="ORF">AB2B41_16795</name>
</gene>
<comment type="caution">
    <text evidence="3">The sequence shown here is derived from an EMBL/GenBank/DDBJ whole genome shotgun (WGS) entry which is preliminary data.</text>
</comment>
<accession>A0ABV3RQN1</accession>
<dbReference type="Pfam" id="PF13610">
    <property type="entry name" value="DDE_Tnp_IS240"/>
    <property type="match status" value="1"/>
</dbReference>
<reference evidence="3 4" key="1">
    <citation type="submission" date="2024-07" db="EMBL/GenBank/DDBJ databases">
        <title>Marimonas sp.nov., isolated from tidal-flat sediment.</title>
        <authorList>
            <person name="Jayan J.N."/>
            <person name="Lee S.S."/>
        </authorList>
    </citation>
    <scope>NUCLEOTIDE SEQUENCE [LARGE SCALE GENOMIC DNA]</scope>
    <source>
        <strain evidence="3 4">MJW-29</strain>
    </source>
</reference>
<evidence type="ECO:0000313" key="4">
    <source>
        <dbReference type="Proteomes" id="UP001556098"/>
    </source>
</evidence>
<sequence>MLRKLVRRYGRPEILFTERFPSCKAALLETGCADLPACGRWLNNRVESAHLPFRQRERARQRFRRMRILQKFVSVHAFIFNHFNRHRSFSKKDLSKRDVPPPWPSGAVSARQDGQRYCPCGDWFAFV</sequence>
<protein>
    <submittedName>
        <fullName evidence="3">DDE-type integrase/transposase/recombinase</fullName>
    </submittedName>
</protein>